<organism evidence="3 4">
    <name type="scientific">Raphanus sativus</name>
    <name type="common">Radish</name>
    <name type="synonym">Raphanus raphanistrum var. sativus</name>
    <dbReference type="NCBI Taxonomy" id="3726"/>
    <lineage>
        <taxon>Eukaryota</taxon>
        <taxon>Viridiplantae</taxon>
        <taxon>Streptophyta</taxon>
        <taxon>Embryophyta</taxon>
        <taxon>Tracheophyta</taxon>
        <taxon>Spermatophyta</taxon>
        <taxon>Magnoliopsida</taxon>
        <taxon>eudicotyledons</taxon>
        <taxon>Gunneridae</taxon>
        <taxon>Pentapetalae</taxon>
        <taxon>rosids</taxon>
        <taxon>malvids</taxon>
        <taxon>Brassicales</taxon>
        <taxon>Brassicaceae</taxon>
        <taxon>Brassiceae</taxon>
        <taxon>Raphanus</taxon>
    </lineage>
</organism>
<protein>
    <submittedName>
        <fullName evidence="4">Uncharacterized protein LOC108851347</fullName>
    </submittedName>
</protein>
<dbReference type="Pfam" id="PF24068">
    <property type="entry name" value="TPD1_C"/>
    <property type="match status" value="1"/>
</dbReference>
<dbReference type="GO" id="GO:0001709">
    <property type="term" value="P:cell fate determination"/>
    <property type="evidence" value="ECO:0007669"/>
    <property type="project" value="TreeGrafter"/>
</dbReference>
<reference evidence="3" key="1">
    <citation type="journal article" date="2019" name="Database">
        <title>The radish genome database (RadishGD): an integrated information resource for radish genomics.</title>
        <authorList>
            <person name="Yu H.J."/>
            <person name="Baek S."/>
            <person name="Lee Y.J."/>
            <person name="Cho A."/>
            <person name="Mun J.H."/>
        </authorList>
    </citation>
    <scope>NUCLEOTIDE SEQUENCE [LARGE SCALE GENOMIC DNA]</scope>
    <source>
        <strain evidence="3">cv. WK10039</strain>
    </source>
</reference>
<dbReference type="OrthoDB" id="600752at2759"/>
<proteinExistence type="predicted"/>
<feature type="signal peptide" evidence="2">
    <location>
        <begin position="1"/>
        <end position="23"/>
    </location>
</feature>
<dbReference type="KEGG" id="rsz:108851347"/>
<dbReference type="AlphaFoldDB" id="A0A6J0N7X2"/>
<keyword evidence="3" id="KW-1185">Reference proteome</keyword>
<name>A0A6J0N7X2_RAPSA</name>
<dbReference type="PROSITE" id="PS51257">
    <property type="entry name" value="PROKAR_LIPOPROTEIN"/>
    <property type="match status" value="1"/>
</dbReference>
<dbReference type="Proteomes" id="UP000504610">
    <property type="component" value="Chromosome 4"/>
</dbReference>
<evidence type="ECO:0000256" key="2">
    <source>
        <dbReference type="SAM" id="SignalP"/>
    </source>
</evidence>
<feature type="chain" id="PRO_5026798514" evidence="2">
    <location>
        <begin position="24"/>
        <end position="120"/>
    </location>
</feature>
<evidence type="ECO:0000313" key="3">
    <source>
        <dbReference type="Proteomes" id="UP000504610"/>
    </source>
</evidence>
<evidence type="ECO:0000313" key="4">
    <source>
        <dbReference type="RefSeq" id="XP_018480266.1"/>
    </source>
</evidence>
<sequence length="120" mass="12829">MTFALKYLVIFLLLSIMVTQGLCGCSFADIQIGGARTGRVISGEPEWKISVINTCSQPQSIVILSCGGFAPVKPVDPSLLIQKKNTCLLIKGNTIPAGGTVQFTYAGEPYFFKPISSRVG</sequence>
<dbReference type="InterPro" id="IPR040361">
    <property type="entry name" value="TPD1"/>
</dbReference>
<dbReference type="GeneID" id="108851347"/>
<dbReference type="PANTHER" id="PTHR33184:SF60">
    <property type="entry name" value="(RAPE) HYPOTHETICAL PROTEIN"/>
    <property type="match status" value="1"/>
</dbReference>
<accession>A0A6J0N7X2</accession>
<dbReference type="RefSeq" id="XP_018480266.1">
    <property type="nucleotide sequence ID" value="XM_018624764.2"/>
</dbReference>
<keyword evidence="1 2" id="KW-0732">Signal</keyword>
<reference evidence="4" key="2">
    <citation type="submission" date="2025-08" db="UniProtKB">
        <authorList>
            <consortium name="RefSeq"/>
        </authorList>
    </citation>
    <scope>IDENTIFICATION</scope>
    <source>
        <tissue evidence="4">Leaf</tissue>
    </source>
</reference>
<evidence type="ECO:0000256" key="1">
    <source>
        <dbReference type="ARBA" id="ARBA00022729"/>
    </source>
</evidence>
<gene>
    <name evidence="4" type="primary">LOC108851347</name>
</gene>
<dbReference type="PANTHER" id="PTHR33184">
    <property type="entry name" value="PROTEIN TAPETUM DETERMINANT 1-LIKE-RELATED"/>
    <property type="match status" value="1"/>
</dbReference>